<dbReference type="GO" id="GO:0005886">
    <property type="term" value="C:plasma membrane"/>
    <property type="evidence" value="ECO:0007669"/>
    <property type="project" value="TreeGrafter"/>
</dbReference>
<sequence length="502" mass="55441">MSTETASGVLPDEEKQQPEKQLQPDSSEDEFLVGWDGEHDPLNPRNLSLVRKWLIVIIISMGNLLVTLASSIYSESIVQLKERFHKSQEVVTLGLSLFVFGLAVGPMVLGPLSEFYGRRPIYIISVFFFIMFLIPEAAAQNIQTIIVGRFLDGISGSAFLSVAAGTVADLFEPSQIQRPMMLYTLAPFLGPVLGPLVGGFINSFTTWRWSFYILIIWAGVILACLVAVPETLHPVLLARKAAALRKSTGNPAYHSASEDARAQKSIPRALMNSIYRPFQLLLLEPMCLSLCIYSALLLGILYLFFGAFPLVFSTNHGFTLWQTGLTFLGLVVGQIAAILTTPFWQKNHARLVAKANANLPEGEKPPKPDPELRLPPAILGGVLVPIGLFWFGWTTYRSVHWIVPIIGSVFFGAGMFFVFSGVWTFLVDAYPGYAASALAANSFARCMFAGAFPLFGDQMYKKLGYQWATSLLAFLALGMMPFPYLFFRYGRILRAKSTFASA</sequence>
<dbReference type="OrthoDB" id="3561359at2759"/>
<evidence type="ECO:0000313" key="10">
    <source>
        <dbReference type="Proteomes" id="UP000241818"/>
    </source>
</evidence>
<dbReference type="PANTHER" id="PTHR23502:SF7">
    <property type="entry name" value="DRUG_PROTON ANTIPORTER YHK8-RELATED"/>
    <property type="match status" value="1"/>
</dbReference>
<dbReference type="InParanoid" id="A0A2T3AXQ4"/>
<feature type="transmembrane region" description="Helical" evidence="7">
    <location>
        <begin position="207"/>
        <end position="228"/>
    </location>
</feature>
<dbReference type="GO" id="GO:0042908">
    <property type="term" value="P:xenobiotic transport"/>
    <property type="evidence" value="ECO:0007669"/>
    <property type="project" value="UniProtKB-ARBA"/>
</dbReference>
<dbReference type="PROSITE" id="PS00216">
    <property type="entry name" value="SUGAR_TRANSPORT_1"/>
    <property type="match status" value="1"/>
</dbReference>
<feature type="transmembrane region" description="Helical" evidence="7">
    <location>
        <begin position="325"/>
        <end position="344"/>
    </location>
</feature>
<evidence type="ECO:0000256" key="2">
    <source>
        <dbReference type="ARBA" id="ARBA00008335"/>
    </source>
</evidence>
<dbReference type="InterPro" id="IPR011701">
    <property type="entry name" value="MFS"/>
</dbReference>
<keyword evidence="3 7" id="KW-0812">Transmembrane</keyword>
<dbReference type="FunFam" id="1.20.1250.20:FF:000082">
    <property type="entry name" value="MFS multidrug transporter, putative"/>
    <property type="match status" value="1"/>
</dbReference>
<accession>A0A2T3AXQ4</accession>
<dbReference type="InterPro" id="IPR005829">
    <property type="entry name" value="Sugar_transporter_CS"/>
</dbReference>
<keyword evidence="5 7" id="KW-0472">Membrane</keyword>
<dbReference type="SUPFAM" id="SSF103473">
    <property type="entry name" value="MFS general substrate transporter"/>
    <property type="match status" value="1"/>
</dbReference>
<feature type="region of interest" description="Disordered" evidence="6">
    <location>
        <begin position="1"/>
        <end position="26"/>
    </location>
</feature>
<protein>
    <recommendedName>
        <fullName evidence="8">Major facilitator superfamily (MFS) profile domain-containing protein</fullName>
    </recommendedName>
</protein>
<dbReference type="PANTHER" id="PTHR23502">
    <property type="entry name" value="MAJOR FACILITATOR SUPERFAMILY"/>
    <property type="match status" value="1"/>
</dbReference>
<evidence type="ECO:0000256" key="1">
    <source>
        <dbReference type="ARBA" id="ARBA00004141"/>
    </source>
</evidence>
<gene>
    <name evidence="9" type="ORF">M430DRAFT_20168</name>
</gene>
<comment type="similarity">
    <text evidence="2">Belongs to the major facilitator superfamily.</text>
</comment>
<evidence type="ECO:0000256" key="5">
    <source>
        <dbReference type="ARBA" id="ARBA00023136"/>
    </source>
</evidence>
<dbReference type="FunCoup" id="A0A2T3AXQ4">
    <property type="interactions" value="16"/>
</dbReference>
<comment type="subcellular location">
    <subcellularLocation>
        <location evidence="1">Membrane</location>
        <topology evidence="1">Multi-pass membrane protein</topology>
    </subcellularLocation>
</comment>
<feature type="transmembrane region" description="Helical" evidence="7">
    <location>
        <begin position="180"/>
        <end position="201"/>
    </location>
</feature>
<evidence type="ECO:0000256" key="3">
    <source>
        <dbReference type="ARBA" id="ARBA00022692"/>
    </source>
</evidence>
<feature type="transmembrane region" description="Helical" evidence="7">
    <location>
        <begin position="53"/>
        <end position="78"/>
    </location>
</feature>
<feature type="transmembrane region" description="Helical" evidence="7">
    <location>
        <begin position="374"/>
        <end position="393"/>
    </location>
</feature>
<evidence type="ECO:0000259" key="8">
    <source>
        <dbReference type="PROSITE" id="PS50850"/>
    </source>
</evidence>
<evidence type="ECO:0000256" key="7">
    <source>
        <dbReference type="SAM" id="Phobius"/>
    </source>
</evidence>
<dbReference type="STRING" id="857342.A0A2T3AXQ4"/>
<dbReference type="InterPro" id="IPR036259">
    <property type="entry name" value="MFS_trans_sf"/>
</dbReference>
<dbReference type="GO" id="GO:0140115">
    <property type="term" value="P:export across plasma membrane"/>
    <property type="evidence" value="ECO:0007669"/>
    <property type="project" value="UniProtKB-ARBA"/>
</dbReference>
<proteinExistence type="inferred from homology"/>
<dbReference type="Proteomes" id="UP000241818">
    <property type="component" value="Unassembled WGS sequence"/>
</dbReference>
<dbReference type="GeneID" id="36572320"/>
<reference evidence="9 10" key="1">
    <citation type="journal article" date="2018" name="New Phytol.">
        <title>Comparative genomics and transcriptomics depict ericoid mycorrhizal fungi as versatile saprotrophs and plant mutualists.</title>
        <authorList>
            <person name="Martino E."/>
            <person name="Morin E."/>
            <person name="Grelet G.A."/>
            <person name="Kuo A."/>
            <person name="Kohler A."/>
            <person name="Daghino S."/>
            <person name="Barry K.W."/>
            <person name="Cichocki N."/>
            <person name="Clum A."/>
            <person name="Dockter R.B."/>
            <person name="Hainaut M."/>
            <person name="Kuo R.C."/>
            <person name="LaButti K."/>
            <person name="Lindahl B.D."/>
            <person name="Lindquist E.A."/>
            <person name="Lipzen A."/>
            <person name="Khouja H.R."/>
            <person name="Magnuson J."/>
            <person name="Murat C."/>
            <person name="Ohm R.A."/>
            <person name="Singer S.W."/>
            <person name="Spatafora J.W."/>
            <person name="Wang M."/>
            <person name="Veneault-Fourrey C."/>
            <person name="Henrissat B."/>
            <person name="Grigoriev I.V."/>
            <person name="Martin F.M."/>
            <person name="Perotto S."/>
        </authorList>
    </citation>
    <scope>NUCLEOTIDE SEQUENCE [LARGE SCALE GENOMIC DNA]</scope>
    <source>
        <strain evidence="9 10">ATCC 22711</strain>
    </source>
</reference>
<feature type="transmembrane region" description="Helical" evidence="7">
    <location>
        <begin position="399"/>
        <end position="426"/>
    </location>
</feature>
<feature type="domain" description="Major facilitator superfamily (MFS) profile" evidence="8">
    <location>
        <begin position="55"/>
        <end position="496"/>
    </location>
</feature>
<feature type="transmembrane region" description="Helical" evidence="7">
    <location>
        <begin position="467"/>
        <end position="487"/>
    </location>
</feature>
<dbReference type="RefSeq" id="XP_024719447.1">
    <property type="nucleotide sequence ID" value="XM_024864239.1"/>
</dbReference>
<dbReference type="Pfam" id="PF07690">
    <property type="entry name" value="MFS_1"/>
    <property type="match status" value="1"/>
</dbReference>
<evidence type="ECO:0000256" key="6">
    <source>
        <dbReference type="SAM" id="MobiDB-lite"/>
    </source>
</evidence>
<organism evidence="9 10">
    <name type="scientific">Amorphotheca resinae ATCC 22711</name>
    <dbReference type="NCBI Taxonomy" id="857342"/>
    <lineage>
        <taxon>Eukaryota</taxon>
        <taxon>Fungi</taxon>
        <taxon>Dikarya</taxon>
        <taxon>Ascomycota</taxon>
        <taxon>Pezizomycotina</taxon>
        <taxon>Leotiomycetes</taxon>
        <taxon>Helotiales</taxon>
        <taxon>Amorphothecaceae</taxon>
        <taxon>Amorphotheca</taxon>
    </lineage>
</organism>
<dbReference type="Gene3D" id="1.20.1250.20">
    <property type="entry name" value="MFS general substrate transporter like domains"/>
    <property type="match status" value="1"/>
</dbReference>
<feature type="transmembrane region" description="Helical" evidence="7">
    <location>
        <begin position="121"/>
        <end position="139"/>
    </location>
</feature>
<dbReference type="CDD" id="cd17323">
    <property type="entry name" value="MFS_Tpo1_MDR_like"/>
    <property type="match status" value="1"/>
</dbReference>
<dbReference type="AlphaFoldDB" id="A0A2T3AXQ4"/>
<feature type="transmembrane region" description="Helical" evidence="7">
    <location>
        <begin position="90"/>
        <end position="109"/>
    </location>
</feature>
<dbReference type="InterPro" id="IPR020846">
    <property type="entry name" value="MFS_dom"/>
</dbReference>
<keyword evidence="4 7" id="KW-1133">Transmembrane helix</keyword>
<dbReference type="EMBL" id="KZ679013">
    <property type="protein sequence ID" value="PSS14848.1"/>
    <property type="molecule type" value="Genomic_DNA"/>
</dbReference>
<evidence type="ECO:0000313" key="9">
    <source>
        <dbReference type="EMBL" id="PSS14848.1"/>
    </source>
</evidence>
<name>A0A2T3AXQ4_AMORE</name>
<evidence type="ECO:0000256" key="4">
    <source>
        <dbReference type="ARBA" id="ARBA00022989"/>
    </source>
</evidence>
<dbReference type="GO" id="GO:0022857">
    <property type="term" value="F:transmembrane transporter activity"/>
    <property type="evidence" value="ECO:0007669"/>
    <property type="project" value="InterPro"/>
</dbReference>
<dbReference type="PROSITE" id="PS50850">
    <property type="entry name" value="MFS"/>
    <property type="match status" value="1"/>
</dbReference>
<keyword evidence="10" id="KW-1185">Reference proteome</keyword>
<feature type="transmembrane region" description="Helical" evidence="7">
    <location>
        <begin position="280"/>
        <end position="305"/>
    </location>
</feature>